<proteinExistence type="predicted"/>
<organism evidence="2 3">
    <name type="scientific">Cohnella yongneupensis</name>
    <dbReference type="NCBI Taxonomy" id="425006"/>
    <lineage>
        <taxon>Bacteria</taxon>
        <taxon>Bacillati</taxon>
        <taxon>Bacillota</taxon>
        <taxon>Bacilli</taxon>
        <taxon>Bacillales</taxon>
        <taxon>Paenibacillaceae</taxon>
        <taxon>Cohnella</taxon>
    </lineage>
</organism>
<feature type="transmembrane region" description="Helical" evidence="1">
    <location>
        <begin position="139"/>
        <end position="160"/>
    </location>
</feature>
<evidence type="ECO:0000313" key="2">
    <source>
        <dbReference type="EMBL" id="MFC5529180.1"/>
    </source>
</evidence>
<dbReference type="InterPro" id="IPR038728">
    <property type="entry name" value="YkvI-like"/>
</dbReference>
<comment type="caution">
    <text evidence="2">The sequence shown here is derived from an EMBL/GenBank/DDBJ whole genome shotgun (WGS) entry which is preliminary data.</text>
</comment>
<dbReference type="RefSeq" id="WP_378111047.1">
    <property type="nucleotide sequence ID" value="NZ_JBHSNC010000021.1"/>
</dbReference>
<feature type="transmembrane region" description="Helical" evidence="1">
    <location>
        <begin position="217"/>
        <end position="240"/>
    </location>
</feature>
<gene>
    <name evidence="2" type="ORF">ACFPQ4_06910</name>
</gene>
<keyword evidence="3" id="KW-1185">Reference proteome</keyword>
<feature type="transmembrane region" description="Helical" evidence="1">
    <location>
        <begin position="85"/>
        <end position="109"/>
    </location>
</feature>
<feature type="transmembrane region" description="Helical" evidence="1">
    <location>
        <begin position="180"/>
        <end position="205"/>
    </location>
</feature>
<keyword evidence="1" id="KW-0812">Transmembrane</keyword>
<dbReference type="PANTHER" id="PTHR37814:SF1">
    <property type="entry name" value="MEMBRANE PROTEIN"/>
    <property type="match status" value="1"/>
</dbReference>
<evidence type="ECO:0000256" key="1">
    <source>
        <dbReference type="SAM" id="Phobius"/>
    </source>
</evidence>
<feature type="transmembrane region" description="Helical" evidence="1">
    <location>
        <begin position="260"/>
        <end position="282"/>
    </location>
</feature>
<accession>A0ABW0QYH6</accession>
<evidence type="ECO:0008006" key="4">
    <source>
        <dbReference type="Google" id="ProtNLM"/>
    </source>
</evidence>
<reference evidence="3" key="1">
    <citation type="journal article" date="2019" name="Int. J. Syst. Evol. Microbiol.">
        <title>The Global Catalogue of Microorganisms (GCM) 10K type strain sequencing project: providing services to taxonomists for standard genome sequencing and annotation.</title>
        <authorList>
            <consortium name="The Broad Institute Genomics Platform"/>
            <consortium name="The Broad Institute Genome Sequencing Center for Infectious Disease"/>
            <person name="Wu L."/>
            <person name="Ma J."/>
        </authorList>
    </citation>
    <scope>NUCLEOTIDE SEQUENCE [LARGE SCALE GENOMIC DNA]</scope>
    <source>
        <strain evidence="3">CGMCC 1.18578</strain>
    </source>
</reference>
<dbReference type="PANTHER" id="PTHR37814">
    <property type="entry name" value="CONSERVED MEMBRANE PROTEIN"/>
    <property type="match status" value="1"/>
</dbReference>
<protein>
    <recommendedName>
        <fullName evidence="4">Membrane protein YkvI</fullName>
    </recommendedName>
</protein>
<sequence>MKRWALSIQVAFTFIGTVVGAGFASGKEVMQFFTRFGAWGPYLIIVSTLFFVWIGAKVMLLSAELKAKSYEDLNKHLFGEKTGRWVSHVMLIVLLGVNAVMLAGAGSIFSEHLNLSYQTGLIVTMFACYLLLRKGMNAIITVNTFVVPVMMGFTLFLMFETLRHPDSGHWLHATSEISPWAAWLSPFLYAGFNLSMSQAVLVPLGSAIGDPRVLRRGAWIGGIGIGILLLAGHLALSARMPGIKQFDIPMGFLARELGAWLHWIYIFLIFMEIFSTLVADIYGLTLQLHERMKISQGVITMALLSICFLAGQFGFGLLLSTLYPIFGLLSLGWLFLITRDRQRPPGVPPTPPVTEELAASRL</sequence>
<keyword evidence="1" id="KW-0472">Membrane</keyword>
<feature type="transmembrane region" description="Helical" evidence="1">
    <location>
        <begin position="115"/>
        <end position="132"/>
    </location>
</feature>
<keyword evidence="1" id="KW-1133">Transmembrane helix</keyword>
<evidence type="ECO:0000313" key="3">
    <source>
        <dbReference type="Proteomes" id="UP001596108"/>
    </source>
</evidence>
<dbReference type="EMBL" id="JBHSNC010000021">
    <property type="protein sequence ID" value="MFC5529180.1"/>
    <property type="molecule type" value="Genomic_DNA"/>
</dbReference>
<feature type="transmembrane region" description="Helical" evidence="1">
    <location>
        <begin position="321"/>
        <end position="338"/>
    </location>
</feature>
<dbReference type="Proteomes" id="UP001596108">
    <property type="component" value="Unassembled WGS sequence"/>
</dbReference>
<feature type="transmembrane region" description="Helical" evidence="1">
    <location>
        <begin position="36"/>
        <end position="56"/>
    </location>
</feature>
<feature type="transmembrane region" description="Helical" evidence="1">
    <location>
        <begin position="294"/>
        <end position="315"/>
    </location>
</feature>
<name>A0ABW0QYH6_9BACL</name>